<dbReference type="NCBIfam" id="NF010568">
    <property type="entry name" value="PRK13961.1"/>
    <property type="match status" value="1"/>
</dbReference>
<dbReference type="UniPathway" id="UPA00074">
    <property type="reaction ID" value="UER00131"/>
</dbReference>
<dbReference type="InterPro" id="IPR001636">
    <property type="entry name" value="SAICAR_synth"/>
</dbReference>
<dbReference type="Pfam" id="PF01259">
    <property type="entry name" value="SAICAR_synt"/>
    <property type="match status" value="1"/>
</dbReference>
<dbReference type="PROSITE" id="PS01058">
    <property type="entry name" value="SAICAR_SYNTHETASE_2"/>
    <property type="match status" value="1"/>
</dbReference>
<dbReference type="HAMAP" id="MF_00137">
    <property type="entry name" value="SAICAR_synth"/>
    <property type="match status" value="1"/>
</dbReference>
<dbReference type="Gene3D" id="3.30.470.20">
    <property type="entry name" value="ATP-grasp fold, B domain"/>
    <property type="match status" value="1"/>
</dbReference>
<evidence type="ECO:0000256" key="1">
    <source>
        <dbReference type="ARBA" id="ARBA00004672"/>
    </source>
</evidence>
<dbReference type="NCBIfam" id="TIGR00081">
    <property type="entry name" value="purC"/>
    <property type="match status" value="1"/>
</dbReference>
<feature type="domain" description="SAICAR synthetase/ADE2 N-terminal" evidence="10">
    <location>
        <begin position="15"/>
        <end position="271"/>
    </location>
</feature>
<dbReference type="GO" id="GO:0004639">
    <property type="term" value="F:phosphoribosylaminoimidazolesuccinocarboxamide synthase activity"/>
    <property type="evidence" value="ECO:0007669"/>
    <property type="project" value="UniProtKB-EC"/>
</dbReference>
<evidence type="ECO:0000256" key="3">
    <source>
        <dbReference type="ARBA" id="ARBA00012217"/>
    </source>
</evidence>
<dbReference type="FunFam" id="3.30.200.20:FF:000392">
    <property type="entry name" value="Phosphoribosylaminoimidazole-succinocarboxamide synthase"/>
    <property type="match status" value="1"/>
</dbReference>
<comment type="pathway">
    <text evidence="1">Purine metabolism; IMP biosynthesis via de novo pathway; 5-amino-1-(5-phospho-D-ribosyl)imidazole-4-carboxamide from 5-amino-1-(5-phospho-D-ribosyl)imidazole-4-carboxylate: step 1/2.</text>
</comment>
<dbReference type="PANTHER" id="PTHR43700:SF1">
    <property type="entry name" value="PHOSPHORIBOSYLAMINOIMIDAZOLE-SUCCINOCARBOXAMIDE SYNTHASE"/>
    <property type="match status" value="1"/>
</dbReference>
<evidence type="ECO:0000256" key="7">
    <source>
        <dbReference type="ARBA" id="ARBA00022755"/>
    </source>
</evidence>
<evidence type="ECO:0000256" key="2">
    <source>
        <dbReference type="ARBA" id="ARBA00010190"/>
    </source>
</evidence>
<keyword evidence="5" id="KW-0436">Ligase</keyword>
<organism evidence="11 12">
    <name type="scientific">Dentipellis fragilis</name>
    <dbReference type="NCBI Taxonomy" id="205917"/>
    <lineage>
        <taxon>Eukaryota</taxon>
        <taxon>Fungi</taxon>
        <taxon>Dikarya</taxon>
        <taxon>Basidiomycota</taxon>
        <taxon>Agaricomycotina</taxon>
        <taxon>Agaricomycetes</taxon>
        <taxon>Russulales</taxon>
        <taxon>Hericiaceae</taxon>
        <taxon>Dentipellis</taxon>
    </lineage>
</organism>
<dbReference type="AlphaFoldDB" id="A0A4Y9XSY4"/>
<gene>
    <name evidence="11" type="ORF">EVG20_g10366</name>
</gene>
<keyword evidence="8" id="KW-0067">ATP-binding</keyword>
<name>A0A4Y9XSY4_9AGAM</name>
<reference evidence="11 12" key="1">
    <citation type="submission" date="2019-02" db="EMBL/GenBank/DDBJ databases">
        <title>Genome sequencing of the rare red list fungi Dentipellis fragilis.</title>
        <authorList>
            <person name="Buettner E."/>
            <person name="Kellner H."/>
        </authorList>
    </citation>
    <scope>NUCLEOTIDE SEQUENCE [LARGE SCALE GENOMIC DNA]</scope>
    <source>
        <strain evidence="11 12">DSM 105465</strain>
    </source>
</reference>
<dbReference type="InterPro" id="IPR028923">
    <property type="entry name" value="SAICAR_synt/ADE2_N"/>
</dbReference>
<evidence type="ECO:0000256" key="4">
    <source>
        <dbReference type="ARBA" id="ARBA00016460"/>
    </source>
</evidence>
<dbReference type="GO" id="GO:0005737">
    <property type="term" value="C:cytoplasm"/>
    <property type="evidence" value="ECO:0007669"/>
    <property type="project" value="TreeGrafter"/>
</dbReference>
<dbReference type="Gene3D" id="3.30.200.20">
    <property type="entry name" value="Phosphorylase Kinase, domain 1"/>
    <property type="match status" value="1"/>
</dbReference>
<keyword evidence="7" id="KW-0658">Purine biosynthesis</keyword>
<evidence type="ECO:0000313" key="11">
    <source>
        <dbReference type="EMBL" id="TFY52872.1"/>
    </source>
</evidence>
<comment type="similarity">
    <text evidence="2">Belongs to the SAICAR synthetase family.</text>
</comment>
<proteinExistence type="inferred from homology"/>
<dbReference type="SUPFAM" id="SSF56104">
    <property type="entry name" value="SAICAR synthase-like"/>
    <property type="match status" value="1"/>
</dbReference>
<dbReference type="STRING" id="205917.A0A4Y9XSY4"/>
<protein>
    <recommendedName>
        <fullName evidence="4">Phosphoribosylaminoimidazole-succinocarboxamide synthase</fullName>
        <ecNumber evidence="3">6.3.2.6</ecNumber>
    </recommendedName>
    <alternativeName>
        <fullName evidence="9">SAICAR synthetase</fullName>
    </alternativeName>
</protein>
<sequence length="407" mass="45053">MSALTHSDLPDLTLVSKGKVRDIYATSSPDHLLFVATDRISAYDVILKNGIPDKGKLLTEISLFWFDKLRTVLPNHVVTAKVEDMPVEVQKYKDQLDGRTMLVRKAKVIPLEAIVRGYITGSAWSEYQKSGTVHGIPLPAGLRESDKFSNPIFTPSTKAEQGEHDENISPGRAAQLIGGELYDRISSTAVELYTLAAEYALSRGLILADTKFEFGLIPSADDSASEQLILIDEALTPDSSRYWPAAGYSPGHPQPSFDKQYLRDWLKEQGFRKGLEEGKEGNGWVMSEAVHELEEDQQCKIMPIESSCRICILEHVSIVHASLRIGFPMPIGICLQNSCRFIVRCDMTVDDEDGIGAVRSQHNPYNPCTVLAEGDSWISIGTVQAHYRQVVLSSAITGIKTVYRNSP</sequence>
<comment type="caution">
    <text evidence="11">The sequence shown here is derived from an EMBL/GenBank/DDBJ whole genome shotgun (WGS) entry which is preliminary data.</text>
</comment>
<dbReference type="OrthoDB" id="9991235at2759"/>
<evidence type="ECO:0000313" key="12">
    <source>
        <dbReference type="Proteomes" id="UP000298327"/>
    </source>
</evidence>
<dbReference type="GO" id="GO:0005524">
    <property type="term" value="F:ATP binding"/>
    <property type="evidence" value="ECO:0007669"/>
    <property type="project" value="UniProtKB-KW"/>
</dbReference>
<keyword evidence="12" id="KW-1185">Reference proteome</keyword>
<evidence type="ECO:0000256" key="6">
    <source>
        <dbReference type="ARBA" id="ARBA00022741"/>
    </source>
</evidence>
<dbReference type="EC" id="6.3.2.6" evidence="3"/>
<keyword evidence="6" id="KW-0547">Nucleotide-binding</keyword>
<dbReference type="CDD" id="cd01414">
    <property type="entry name" value="SAICAR_synt_Sc"/>
    <property type="match status" value="1"/>
</dbReference>
<dbReference type="EMBL" id="SEOQ01001238">
    <property type="protein sequence ID" value="TFY52872.1"/>
    <property type="molecule type" value="Genomic_DNA"/>
</dbReference>
<dbReference type="Proteomes" id="UP000298327">
    <property type="component" value="Unassembled WGS sequence"/>
</dbReference>
<evidence type="ECO:0000256" key="8">
    <source>
        <dbReference type="ARBA" id="ARBA00022840"/>
    </source>
</evidence>
<accession>A0A4Y9XSY4</accession>
<evidence type="ECO:0000256" key="5">
    <source>
        <dbReference type="ARBA" id="ARBA00022598"/>
    </source>
</evidence>
<dbReference type="PANTHER" id="PTHR43700">
    <property type="entry name" value="PHOSPHORIBOSYLAMINOIMIDAZOLE-SUCCINOCARBOXAMIDE SYNTHASE"/>
    <property type="match status" value="1"/>
</dbReference>
<dbReference type="InterPro" id="IPR018236">
    <property type="entry name" value="SAICAR_synthetase_CS"/>
</dbReference>
<dbReference type="FunFam" id="3.30.470.20:FF:000015">
    <property type="entry name" value="Phosphoribosylaminoimidazole-succinocarboxamide synthase"/>
    <property type="match status" value="1"/>
</dbReference>
<dbReference type="PROSITE" id="PS01057">
    <property type="entry name" value="SAICAR_SYNTHETASE_1"/>
    <property type="match status" value="1"/>
</dbReference>
<dbReference type="GO" id="GO:0006189">
    <property type="term" value="P:'de novo' IMP biosynthetic process"/>
    <property type="evidence" value="ECO:0007669"/>
    <property type="project" value="UniProtKB-UniPathway"/>
</dbReference>
<evidence type="ECO:0000256" key="9">
    <source>
        <dbReference type="ARBA" id="ARBA00030409"/>
    </source>
</evidence>
<evidence type="ECO:0000259" key="10">
    <source>
        <dbReference type="Pfam" id="PF01259"/>
    </source>
</evidence>